<dbReference type="PROSITE" id="PS50206">
    <property type="entry name" value="RHODANESE_3"/>
    <property type="match status" value="1"/>
</dbReference>
<comment type="caution">
    <text evidence="2">The sequence shown here is derived from an EMBL/GenBank/DDBJ whole genome shotgun (WGS) entry which is preliminary data.</text>
</comment>
<evidence type="ECO:0000313" key="3">
    <source>
        <dbReference type="Proteomes" id="UP001597196"/>
    </source>
</evidence>
<dbReference type="PANTHER" id="PTHR43031">
    <property type="entry name" value="FAD-DEPENDENT OXIDOREDUCTASE"/>
    <property type="match status" value="1"/>
</dbReference>
<gene>
    <name evidence="2" type="ORF">ACFQ4P_06535</name>
</gene>
<dbReference type="Pfam" id="PF00581">
    <property type="entry name" value="Rhodanese"/>
    <property type="match status" value="1"/>
</dbReference>
<feature type="domain" description="Rhodanese" evidence="1">
    <location>
        <begin position="45"/>
        <end position="129"/>
    </location>
</feature>
<evidence type="ECO:0000259" key="1">
    <source>
        <dbReference type="PROSITE" id="PS50206"/>
    </source>
</evidence>
<keyword evidence="3" id="KW-1185">Reference proteome</keyword>
<organism evidence="2 3">
    <name type="scientific">Lacticaseibacillus mingshuiensis</name>
    <dbReference type="NCBI Taxonomy" id="2799574"/>
    <lineage>
        <taxon>Bacteria</taxon>
        <taxon>Bacillati</taxon>
        <taxon>Bacillota</taxon>
        <taxon>Bacilli</taxon>
        <taxon>Lactobacillales</taxon>
        <taxon>Lactobacillaceae</taxon>
        <taxon>Lacticaseibacillus</taxon>
    </lineage>
</organism>
<dbReference type="RefSeq" id="WP_125696091.1">
    <property type="nucleotide sequence ID" value="NZ_BOLQ01000040.1"/>
</dbReference>
<name>A0ABW4CHV8_9LACO</name>
<dbReference type="Gene3D" id="3.40.250.10">
    <property type="entry name" value="Rhodanese-like domain"/>
    <property type="match status" value="1"/>
</dbReference>
<sequence>MTGFLLTLVGVFLIVWAANWFYIRIRKNRLKSVGGELTPEEFEAGMRKATIADLREKKDFDAGHILGARSLPASTIKQWMSELRKDLPVYLYDLTGTGSVSAAYRLKKAGFTQIYLLKGGYNAWSGKTKKKKGLEDKK</sequence>
<dbReference type="PANTHER" id="PTHR43031:SF18">
    <property type="entry name" value="RHODANESE-RELATED SULFURTRANSFERASES"/>
    <property type="match status" value="1"/>
</dbReference>
<dbReference type="SMART" id="SM00450">
    <property type="entry name" value="RHOD"/>
    <property type="match status" value="1"/>
</dbReference>
<dbReference type="EMBL" id="JBHTOC010000008">
    <property type="protein sequence ID" value="MFD1429902.1"/>
    <property type="molecule type" value="Genomic_DNA"/>
</dbReference>
<accession>A0ABW4CHV8</accession>
<evidence type="ECO:0000313" key="2">
    <source>
        <dbReference type="EMBL" id="MFD1429902.1"/>
    </source>
</evidence>
<dbReference type="SUPFAM" id="SSF52821">
    <property type="entry name" value="Rhodanese/Cell cycle control phosphatase"/>
    <property type="match status" value="1"/>
</dbReference>
<dbReference type="Proteomes" id="UP001597196">
    <property type="component" value="Unassembled WGS sequence"/>
</dbReference>
<dbReference type="InterPro" id="IPR001763">
    <property type="entry name" value="Rhodanese-like_dom"/>
</dbReference>
<protein>
    <submittedName>
        <fullName evidence="2">Rhodanese-like domain-containing protein</fullName>
    </submittedName>
</protein>
<reference evidence="3" key="1">
    <citation type="journal article" date="2019" name="Int. J. Syst. Evol. Microbiol.">
        <title>The Global Catalogue of Microorganisms (GCM) 10K type strain sequencing project: providing services to taxonomists for standard genome sequencing and annotation.</title>
        <authorList>
            <consortium name="The Broad Institute Genomics Platform"/>
            <consortium name="The Broad Institute Genome Sequencing Center for Infectious Disease"/>
            <person name="Wu L."/>
            <person name="Ma J."/>
        </authorList>
    </citation>
    <scope>NUCLEOTIDE SEQUENCE [LARGE SCALE GENOMIC DNA]</scope>
    <source>
        <strain evidence="3">CCM 8980</strain>
    </source>
</reference>
<dbReference type="CDD" id="cd00158">
    <property type="entry name" value="RHOD"/>
    <property type="match status" value="1"/>
</dbReference>
<dbReference type="InterPro" id="IPR036873">
    <property type="entry name" value="Rhodanese-like_dom_sf"/>
</dbReference>
<proteinExistence type="predicted"/>
<dbReference type="InterPro" id="IPR050229">
    <property type="entry name" value="GlpE_sulfurtransferase"/>
</dbReference>